<evidence type="ECO:0000256" key="1">
    <source>
        <dbReference type="ARBA" id="ARBA00010613"/>
    </source>
</evidence>
<dbReference type="Proteomes" id="UP001500051">
    <property type="component" value="Unassembled WGS sequence"/>
</dbReference>
<reference evidence="4" key="1">
    <citation type="journal article" date="2019" name="Int. J. Syst. Evol. Microbiol.">
        <title>The Global Catalogue of Microorganisms (GCM) 10K type strain sequencing project: providing services to taxonomists for standard genome sequencing and annotation.</title>
        <authorList>
            <consortium name="The Broad Institute Genomics Platform"/>
            <consortium name="The Broad Institute Genome Sequencing Center for Infectious Disease"/>
            <person name="Wu L."/>
            <person name="Ma J."/>
        </authorList>
    </citation>
    <scope>NUCLEOTIDE SEQUENCE [LARGE SCALE GENOMIC DNA]</scope>
    <source>
        <strain evidence="4">JCM 16548</strain>
    </source>
</reference>
<sequence>MMRIALAQLVAGADPYANLELVADHARRAAEQSADLLVCPEATMRCFGLPLGEIAEPSDGPWASRLAEIAAAHGLVVAAGMFTPADDGRVRNTLRVVGRGIDASYDKIHLYDAYGFAESDTVAPGEELLVVEVDGVGVGFAVCYDVRFPALFTALADRGARLICLPASWGAGPTKLEQWEVLVRARALDSTCFVAAVDQADPSTIGFPTRGSAPTGIGHSLVVSPGGQVVDSLGAEPGLLVNDIDVAEVDTVRRSIPVLANRRL</sequence>
<evidence type="ECO:0000259" key="2">
    <source>
        <dbReference type="PROSITE" id="PS50263"/>
    </source>
</evidence>
<evidence type="ECO:0000313" key="3">
    <source>
        <dbReference type="EMBL" id="GAA3693616.1"/>
    </source>
</evidence>
<accession>A0ABP7CN91</accession>
<dbReference type="CDD" id="cd07581">
    <property type="entry name" value="nitrilase_3"/>
    <property type="match status" value="1"/>
</dbReference>
<dbReference type="Gene3D" id="3.60.110.10">
    <property type="entry name" value="Carbon-nitrogen hydrolase"/>
    <property type="match status" value="1"/>
</dbReference>
<dbReference type="RefSeq" id="WP_344810843.1">
    <property type="nucleotide sequence ID" value="NZ_BAAAYX010000002.1"/>
</dbReference>
<proteinExistence type="inferred from homology"/>
<dbReference type="SUPFAM" id="SSF56317">
    <property type="entry name" value="Carbon-nitrogen hydrolase"/>
    <property type="match status" value="1"/>
</dbReference>
<dbReference type="PANTHER" id="PTHR23088">
    <property type="entry name" value="NITRILASE-RELATED"/>
    <property type="match status" value="1"/>
</dbReference>
<dbReference type="InterPro" id="IPR036526">
    <property type="entry name" value="C-N_Hydrolase_sf"/>
</dbReference>
<dbReference type="InterPro" id="IPR003010">
    <property type="entry name" value="C-N_Hydrolase"/>
</dbReference>
<dbReference type="GO" id="GO:0016787">
    <property type="term" value="F:hydrolase activity"/>
    <property type="evidence" value="ECO:0007669"/>
    <property type="project" value="UniProtKB-KW"/>
</dbReference>
<dbReference type="Pfam" id="PF00795">
    <property type="entry name" value="CN_hydrolase"/>
    <property type="match status" value="1"/>
</dbReference>
<keyword evidence="4" id="KW-1185">Reference proteome</keyword>
<dbReference type="InterPro" id="IPR001110">
    <property type="entry name" value="UPF0012_CS"/>
</dbReference>
<evidence type="ECO:0000313" key="4">
    <source>
        <dbReference type="Proteomes" id="UP001500051"/>
    </source>
</evidence>
<feature type="domain" description="CN hydrolase" evidence="2">
    <location>
        <begin position="2"/>
        <end position="246"/>
    </location>
</feature>
<comment type="caution">
    <text evidence="3">The sequence shown here is derived from an EMBL/GenBank/DDBJ whole genome shotgun (WGS) entry which is preliminary data.</text>
</comment>
<comment type="similarity">
    <text evidence="1">Belongs to the carbon-nitrogen hydrolase superfamily. NIT1/NIT2 family.</text>
</comment>
<dbReference type="EMBL" id="BAAAYX010000002">
    <property type="protein sequence ID" value="GAA3693616.1"/>
    <property type="molecule type" value="Genomic_DNA"/>
</dbReference>
<organism evidence="3 4">
    <name type="scientific">Microlunatus aurantiacus</name>
    <dbReference type="NCBI Taxonomy" id="446786"/>
    <lineage>
        <taxon>Bacteria</taxon>
        <taxon>Bacillati</taxon>
        <taxon>Actinomycetota</taxon>
        <taxon>Actinomycetes</taxon>
        <taxon>Propionibacteriales</taxon>
        <taxon>Propionibacteriaceae</taxon>
        <taxon>Microlunatus</taxon>
    </lineage>
</organism>
<dbReference type="PANTHER" id="PTHR23088:SF27">
    <property type="entry name" value="DEAMINATED GLUTATHIONE AMIDASE"/>
    <property type="match status" value="1"/>
</dbReference>
<name>A0ABP7CN91_9ACTN</name>
<dbReference type="PROSITE" id="PS01227">
    <property type="entry name" value="UPF0012"/>
    <property type="match status" value="1"/>
</dbReference>
<gene>
    <name evidence="3" type="ORF">GCM10022204_06630</name>
</gene>
<dbReference type="PROSITE" id="PS50263">
    <property type="entry name" value="CN_HYDROLASE"/>
    <property type="match status" value="1"/>
</dbReference>
<protein>
    <submittedName>
        <fullName evidence="3">Carbon-nitrogen hydrolase family protein</fullName>
    </submittedName>
</protein>
<keyword evidence="3" id="KW-0378">Hydrolase</keyword>